<reference evidence="6 7" key="1">
    <citation type="journal article" date="2015" name="Proc. Natl. Acad. Sci. U.S.A.">
        <title>The resurrection genome of Boea hygrometrica: A blueprint for survival of dehydration.</title>
        <authorList>
            <person name="Xiao L."/>
            <person name="Yang G."/>
            <person name="Zhang L."/>
            <person name="Yang X."/>
            <person name="Zhao S."/>
            <person name="Ji Z."/>
            <person name="Zhou Q."/>
            <person name="Hu M."/>
            <person name="Wang Y."/>
            <person name="Chen M."/>
            <person name="Xu Y."/>
            <person name="Jin H."/>
            <person name="Xiao X."/>
            <person name="Hu G."/>
            <person name="Bao F."/>
            <person name="Hu Y."/>
            <person name="Wan P."/>
            <person name="Li L."/>
            <person name="Deng X."/>
            <person name="Kuang T."/>
            <person name="Xiang C."/>
            <person name="Zhu J.K."/>
            <person name="Oliver M.J."/>
            <person name="He Y."/>
        </authorList>
    </citation>
    <scope>NUCLEOTIDE SEQUENCE [LARGE SCALE GENOMIC DNA]</scope>
    <source>
        <strain evidence="7">cv. XS01</strain>
    </source>
</reference>
<dbReference type="GO" id="GO:0006952">
    <property type="term" value="P:defense response"/>
    <property type="evidence" value="ECO:0007669"/>
    <property type="project" value="UniProtKB-KW"/>
</dbReference>
<evidence type="ECO:0000259" key="5">
    <source>
        <dbReference type="Pfam" id="PF18052"/>
    </source>
</evidence>
<gene>
    <name evidence="6" type="ORF">F511_37922</name>
</gene>
<feature type="domain" description="Disease resistance N-terminal" evidence="5">
    <location>
        <begin position="1"/>
        <end position="49"/>
    </location>
</feature>
<dbReference type="SUPFAM" id="SSF52540">
    <property type="entry name" value="P-loop containing nucleoside triphosphate hydrolases"/>
    <property type="match status" value="1"/>
</dbReference>
<dbReference type="GO" id="GO:0043531">
    <property type="term" value="F:ADP binding"/>
    <property type="evidence" value="ECO:0007669"/>
    <property type="project" value="InterPro"/>
</dbReference>
<evidence type="ECO:0000256" key="2">
    <source>
        <dbReference type="ARBA" id="ARBA00022741"/>
    </source>
</evidence>
<organism evidence="6 7">
    <name type="scientific">Dorcoceras hygrometricum</name>
    <dbReference type="NCBI Taxonomy" id="472368"/>
    <lineage>
        <taxon>Eukaryota</taxon>
        <taxon>Viridiplantae</taxon>
        <taxon>Streptophyta</taxon>
        <taxon>Embryophyta</taxon>
        <taxon>Tracheophyta</taxon>
        <taxon>Spermatophyta</taxon>
        <taxon>Magnoliopsida</taxon>
        <taxon>eudicotyledons</taxon>
        <taxon>Gunneridae</taxon>
        <taxon>Pentapetalae</taxon>
        <taxon>asterids</taxon>
        <taxon>lamiids</taxon>
        <taxon>Lamiales</taxon>
        <taxon>Gesneriaceae</taxon>
        <taxon>Didymocarpoideae</taxon>
        <taxon>Trichosporeae</taxon>
        <taxon>Loxocarpinae</taxon>
        <taxon>Dorcoceras</taxon>
    </lineage>
</organism>
<dbReference type="Pfam" id="PF18052">
    <property type="entry name" value="Rx_N"/>
    <property type="match status" value="1"/>
</dbReference>
<evidence type="ECO:0000313" key="7">
    <source>
        <dbReference type="Proteomes" id="UP000250235"/>
    </source>
</evidence>
<evidence type="ECO:0000259" key="4">
    <source>
        <dbReference type="Pfam" id="PF00931"/>
    </source>
</evidence>
<dbReference type="Pfam" id="PF00931">
    <property type="entry name" value="NB-ARC"/>
    <property type="match status" value="1"/>
</dbReference>
<dbReference type="AlphaFoldDB" id="A0A2Z7CLB4"/>
<proteinExistence type="predicted"/>
<dbReference type="InterPro" id="IPR002182">
    <property type="entry name" value="NB-ARC"/>
</dbReference>
<feature type="domain" description="NB-ARC" evidence="4">
    <location>
        <begin position="84"/>
        <end position="159"/>
    </location>
</feature>
<dbReference type="EMBL" id="KQ995418">
    <property type="protein sequence ID" value="KZV46687.1"/>
    <property type="molecule type" value="Genomic_DNA"/>
</dbReference>
<dbReference type="Gene3D" id="1.20.5.4130">
    <property type="match status" value="1"/>
</dbReference>
<feature type="non-terminal residue" evidence="6">
    <location>
        <position position="1"/>
    </location>
</feature>
<dbReference type="Proteomes" id="UP000250235">
    <property type="component" value="Unassembled WGS sequence"/>
</dbReference>
<evidence type="ECO:0000313" key="6">
    <source>
        <dbReference type="EMBL" id="KZV46687.1"/>
    </source>
</evidence>
<protein>
    <recommendedName>
        <fullName evidence="8">Disease resistance protein</fullName>
    </recommendedName>
</protein>
<dbReference type="OrthoDB" id="1750347at2759"/>
<dbReference type="PANTHER" id="PTHR19338:SF0">
    <property type="entry name" value="MITOCHONDRIAL IMPORT INNER MEMBRANE TRANSLOCASE SUBUNIT TIM13"/>
    <property type="match status" value="1"/>
</dbReference>
<dbReference type="PANTHER" id="PTHR19338">
    <property type="entry name" value="TRANSLOCASE OF INNER MITOCHONDRIAL MEMBRANE 13 HOMOLOG"/>
    <property type="match status" value="1"/>
</dbReference>
<dbReference type="Gene3D" id="3.40.50.300">
    <property type="entry name" value="P-loop containing nucleotide triphosphate hydrolases"/>
    <property type="match status" value="1"/>
</dbReference>
<dbReference type="InterPro" id="IPR027417">
    <property type="entry name" value="P-loop_NTPase"/>
</dbReference>
<dbReference type="InterPro" id="IPR041118">
    <property type="entry name" value="Rx_N"/>
</dbReference>
<keyword evidence="3" id="KW-0611">Plant defense</keyword>
<evidence type="ECO:0008006" key="8">
    <source>
        <dbReference type="Google" id="ProtNLM"/>
    </source>
</evidence>
<keyword evidence="7" id="KW-1185">Reference proteome</keyword>
<evidence type="ECO:0000256" key="1">
    <source>
        <dbReference type="ARBA" id="ARBA00022737"/>
    </source>
</evidence>
<sequence length="173" mass="19522">QETELLGGIGSNAQHIRDELGQMRAFLRAADKREESDPQLKEWVEKVRRFTETYNLMDEGSGPKTNDTRGDALLLEGTDVVGIEEPKKQITEWLVQNDDGLKVISVVGMGGLGKTTMFKQIFDDALVKVSFDCHVWVLVSENFNLEKCLQNMISKLVNEVKLQPLQNLDQTDL</sequence>
<keyword evidence="2" id="KW-0547">Nucleotide-binding</keyword>
<name>A0A2Z7CLB4_9LAMI</name>
<evidence type="ECO:0000256" key="3">
    <source>
        <dbReference type="ARBA" id="ARBA00022821"/>
    </source>
</evidence>
<accession>A0A2Z7CLB4</accession>
<keyword evidence="1" id="KW-0677">Repeat</keyword>